<protein>
    <submittedName>
        <fullName evidence="1">Uncharacterized protein</fullName>
    </submittedName>
</protein>
<evidence type="ECO:0000313" key="2">
    <source>
        <dbReference type="Proteomes" id="UP000827092"/>
    </source>
</evidence>
<proteinExistence type="predicted"/>
<comment type="caution">
    <text evidence="1">The sequence shown here is derived from an EMBL/GenBank/DDBJ whole genome shotgun (WGS) entry which is preliminary data.</text>
</comment>
<gene>
    <name evidence="1" type="ORF">JTE90_024011</name>
</gene>
<dbReference type="Proteomes" id="UP000827092">
    <property type="component" value="Unassembled WGS sequence"/>
</dbReference>
<organism evidence="1 2">
    <name type="scientific">Oedothorax gibbosus</name>
    <dbReference type="NCBI Taxonomy" id="931172"/>
    <lineage>
        <taxon>Eukaryota</taxon>
        <taxon>Metazoa</taxon>
        <taxon>Ecdysozoa</taxon>
        <taxon>Arthropoda</taxon>
        <taxon>Chelicerata</taxon>
        <taxon>Arachnida</taxon>
        <taxon>Araneae</taxon>
        <taxon>Araneomorphae</taxon>
        <taxon>Entelegynae</taxon>
        <taxon>Araneoidea</taxon>
        <taxon>Linyphiidae</taxon>
        <taxon>Erigoninae</taxon>
        <taxon>Oedothorax</taxon>
    </lineage>
</organism>
<dbReference type="AlphaFoldDB" id="A0AAV6VAF8"/>
<keyword evidence="2" id="KW-1185">Reference proteome</keyword>
<accession>A0AAV6VAF8</accession>
<name>A0AAV6VAF8_9ARAC</name>
<dbReference type="EMBL" id="JAFNEN010000116">
    <property type="protein sequence ID" value="KAG8193647.1"/>
    <property type="molecule type" value="Genomic_DNA"/>
</dbReference>
<reference evidence="1 2" key="1">
    <citation type="journal article" date="2022" name="Nat. Ecol. Evol.">
        <title>A masculinizing supergene underlies an exaggerated male reproductive morph in a spider.</title>
        <authorList>
            <person name="Hendrickx F."/>
            <person name="De Corte Z."/>
            <person name="Sonet G."/>
            <person name="Van Belleghem S.M."/>
            <person name="Kostlbacher S."/>
            <person name="Vangestel C."/>
        </authorList>
    </citation>
    <scope>NUCLEOTIDE SEQUENCE [LARGE SCALE GENOMIC DNA]</scope>
    <source>
        <strain evidence="1">W744_W776</strain>
    </source>
</reference>
<sequence>MPKQNFNFHLKQDIIVQVISSGLSLNYDIGYPDHGLTGIITDIVAFLLDKDDGTFVVFYYMFHAKLLLPPFWAKSNRNLLPQKMSVNNH</sequence>
<evidence type="ECO:0000313" key="1">
    <source>
        <dbReference type="EMBL" id="KAG8193647.1"/>
    </source>
</evidence>